<reference evidence="8 9" key="1">
    <citation type="submission" date="2023-08" db="EMBL/GenBank/DDBJ databases">
        <title>A Necator americanus chromosomal reference genome.</title>
        <authorList>
            <person name="Ilik V."/>
            <person name="Petrzelkova K.J."/>
            <person name="Pardy F."/>
            <person name="Fuh T."/>
            <person name="Niatou-Singa F.S."/>
            <person name="Gouil Q."/>
            <person name="Baker L."/>
            <person name="Ritchie M.E."/>
            <person name="Jex A.R."/>
            <person name="Gazzola D."/>
            <person name="Li H."/>
            <person name="Toshio Fujiwara R."/>
            <person name="Zhan B."/>
            <person name="Aroian R.V."/>
            <person name="Pafco B."/>
            <person name="Schwarz E.M."/>
        </authorList>
    </citation>
    <scope>NUCLEOTIDE SEQUENCE [LARGE SCALE GENOMIC DNA]</scope>
    <source>
        <strain evidence="8 9">Aroian</strain>
        <tissue evidence="8">Whole animal</tissue>
    </source>
</reference>
<dbReference type="PROSITE" id="PS50923">
    <property type="entry name" value="SUSHI"/>
    <property type="match status" value="3"/>
</dbReference>
<name>A0ABR1C3F7_NECAM</name>
<evidence type="ECO:0000313" key="8">
    <source>
        <dbReference type="EMBL" id="KAK6732700.1"/>
    </source>
</evidence>
<dbReference type="Pfam" id="PF00084">
    <property type="entry name" value="Sushi"/>
    <property type="match status" value="1"/>
</dbReference>
<evidence type="ECO:0000256" key="5">
    <source>
        <dbReference type="PROSITE-ProRule" id="PRU00302"/>
    </source>
</evidence>
<protein>
    <recommendedName>
        <fullName evidence="7">Sushi domain-containing protein</fullName>
    </recommendedName>
</protein>
<organism evidence="8 9">
    <name type="scientific">Necator americanus</name>
    <name type="common">Human hookworm</name>
    <dbReference type="NCBI Taxonomy" id="51031"/>
    <lineage>
        <taxon>Eukaryota</taxon>
        <taxon>Metazoa</taxon>
        <taxon>Ecdysozoa</taxon>
        <taxon>Nematoda</taxon>
        <taxon>Chromadorea</taxon>
        <taxon>Rhabditida</taxon>
        <taxon>Rhabditina</taxon>
        <taxon>Rhabditomorpha</taxon>
        <taxon>Strongyloidea</taxon>
        <taxon>Ancylostomatidae</taxon>
        <taxon>Bunostominae</taxon>
        <taxon>Necator</taxon>
    </lineage>
</organism>
<dbReference type="PANTHER" id="PTHR45785:SF2">
    <property type="entry name" value="COMPLEMENT FACTOR H-RELATED"/>
    <property type="match status" value="1"/>
</dbReference>
<dbReference type="Proteomes" id="UP001303046">
    <property type="component" value="Unassembled WGS sequence"/>
</dbReference>
<feature type="disulfide bond" evidence="5">
    <location>
        <begin position="151"/>
        <end position="178"/>
    </location>
</feature>
<dbReference type="InterPro" id="IPR051503">
    <property type="entry name" value="ComplSys_Reg/VirEntry_Med"/>
</dbReference>
<feature type="domain" description="Sushi" evidence="7">
    <location>
        <begin position="184"/>
        <end position="243"/>
    </location>
</feature>
<evidence type="ECO:0000256" key="4">
    <source>
        <dbReference type="ARBA" id="ARBA00023157"/>
    </source>
</evidence>
<dbReference type="SUPFAM" id="SSF57535">
    <property type="entry name" value="Complement control module/SCR domain"/>
    <property type="match status" value="2"/>
</dbReference>
<feature type="domain" description="Sushi" evidence="7">
    <location>
        <begin position="122"/>
        <end position="180"/>
    </location>
</feature>
<accession>A0ABR1C3F7</accession>
<evidence type="ECO:0000313" key="9">
    <source>
        <dbReference type="Proteomes" id="UP001303046"/>
    </source>
</evidence>
<keyword evidence="2 5" id="KW-0768">Sushi</keyword>
<keyword evidence="9" id="KW-1185">Reference proteome</keyword>
<evidence type="ECO:0000256" key="1">
    <source>
        <dbReference type="ARBA" id="ARBA00004328"/>
    </source>
</evidence>
<comment type="caution">
    <text evidence="5">Lacks conserved residue(s) required for the propagation of feature annotation.</text>
</comment>
<evidence type="ECO:0000256" key="6">
    <source>
        <dbReference type="SAM" id="SignalP"/>
    </source>
</evidence>
<dbReference type="PANTHER" id="PTHR45785">
    <property type="entry name" value="COMPLEMENT FACTOR H-RELATED"/>
    <property type="match status" value="1"/>
</dbReference>
<feature type="disulfide bond" evidence="5">
    <location>
        <begin position="89"/>
        <end position="116"/>
    </location>
</feature>
<dbReference type="SMART" id="SM00032">
    <property type="entry name" value="CCP"/>
    <property type="match status" value="3"/>
</dbReference>
<feature type="chain" id="PRO_5046773997" description="Sushi domain-containing protein" evidence="6">
    <location>
        <begin position="24"/>
        <end position="396"/>
    </location>
</feature>
<proteinExistence type="predicted"/>
<dbReference type="InterPro" id="IPR000436">
    <property type="entry name" value="Sushi_SCR_CCP_dom"/>
</dbReference>
<keyword evidence="4 5" id="KW-1015">Disulfide bond</keyword>
<keyword evidence="3 6" id="KW-0732">Signal</keyword>
<gene>
    <name evidence="8" type="primary">Necator_chrII.g4624</name>
    <name evidence="8" type="ORF">RB195_016832</name>
</gene>
<dbReference type="Gene3D" id="2.10.70.10">
    <property type="entry name" value="Complement Module, domain 1"/>
    <property type="match status" value="2"/>
</dbReference>
<sequence length="396" mass="42367">MTSTKKLGLLSLLLLLLIVETGAWKEYGNDEHSPMSSWWQGWDSDDWHMNHDGFLGGFSKKCPAPNIPKGIIVDNRGPYENGATISGRCAGGGYILGPDTMVCVFGNWAPSFMGECSNGPQYSCPTPRPPRGGRLSSQGPFGSGDSVTGICDDGGYIIGVSSLICVMGHWAPSFFGDCTNSQRYSCRVPSPRPGMTLSRTGNVKSDESVTATCTENMKVLVGSASMTCVLGNWAPNQFGDCVDVNELGTVVYHDGGEHVIVKFRNATDITDDGRGTVEIRYSSGGYGVEKVKGYSGTPESEGYSWSIRNGMIYRDNVQIPISSYSFGTIKLTGYKALQKDHGFPTLSNTVGIVVLNGVVYVNGVPVAQRTNRSGVDGIFVGDGQFISVSSGFTVLK</sequence>
<evidence type="ECO:0000256" key="3">
    <source>
        <dbReference type="ARBA" id="ARBA00022729"/>
    </source>
</evidence>
<comment type="subcellular location">
    <subcellularLocation>
        <location evidence="1">Virion</location>
    </subcellularLocation>
</comment>
<dbReference type="InterPro" id="IPR035976">
    <property type="entry name" value="Sushi/SCR/CCP_sf"/>
</dbReference>
<evidence type="ECO:0000256" key="2">
    <source>
        <dbReference type="ARBA" id="ARBA00022659"/>
    </source>
</evidence>
<evidence type="ECO:0000259" key="7">
    <source>
        <dbReference type="PROSITE" id="PS50923"/>
    </source>
</evidence>
<feature type="domain" description="Sushi" evidence="7">
    <location>
        <begin position="60"/>
        <end position="118"/>
    </location>
</feature>
<dbReference type="EMBL" id="JAVFWL010000002">
    <property type="protein sequence ID" value="KAK6732700.1"/>
    <property type="molecule type" value="Genomic_DNA"/>
</dbReference>
<comment type="caution">
    <text evidence="8">The sequence shown here is derived from an EMBL/GenBank/DDBJ whole genome shotgun (WGS) entry which is preliminary data.</text>
</comment>
<feature type="signal peptide" evidence="6">
    <location>
        <begin position="1"/>
        <end position="23"/>
    </location>
</feature>